<dbReference type="PANTHER" id="PTHR31151">
    <property type="entry name" value="PROLINE-TRNA LIGASE (DUF1680)"/>
    <property type="match status" value="1"/>
</dbReference>
<dbReference type="Proteomes" id="UP000800235">
    <property type="component" value="Unassembled WGS sequence"/>
</dbReference>
<reference evidence="4" key="1">
    <citation type="journal article" date="2020" name="Stud. Mycol.">
        <title>101 Dothideomycetes genomes: a test case for predicting lifestyles and emergence of pathogens.</title>
        <authorList>
            <person name="Haridas S."/>
            <person name="Albert R."/>
            <person name="Binder M."/>
            <person name="Bloem J."/>
            <person name="Labutti K."/>
            <person name="Salamov A."/>
            <person name="Andreopoulos B."/>
            <person name="Baker S."/>
            <person name="Barry K."/>
            <person name="Bills G."/>
            <person name="Bluhm B."/>
            <person name="Cannon C."/>
            <person name="Castanera R."/>
            <person name="Culley D."/>
            <person name="Daum C."/>
            <person name="Ezra D."/>
            <person name="Gonzalez J."/>
            <person name="Henrissat B."/>
            <person name="Kuo A."/>
            <person name="Liang C."/>
            <person name="Lipzen A."/>
            <person name="Lutzoni F."/>
            <person name="Magnuson J."/>
            <person name="Mondo S."/>
            <person name="Nolan M."/>
            <person name="Ohm R."/>
            <person name="Pangilinan J."/>
            <person name="Park H.-J."/>
            <person name="Ramirez L."/>
            <person name="Alfaro M."/>
            <person name="Sun H."/>
            <person name="Tritt A."/>
            <person name="Yoshinaga Y."/>
            <person name="Zwiers L.-H."/>
            <person name="Turgeon B."/>
            <person name="Goodwin S."/>
            <person name="Spatafora J."/>
            <person name="Crous P."/>
            <person name="Grigoriev I."/>
        </authorList>
    </citation>
    <scope>NUCLEOTIDE SEQUENCE</scope>
    <source>
        <strain evidence="4">CBS 130266</strain>
    </source>
</reference>
<feature type="domain" description="Non-reducing end beta-L-arabinofuranosidase-like GH127 catalytic" evidence="3">
    <location>
        <begin position="329"/>
        <end position="426"/>
    </location>
</feature>
<protein>
    <recommendedName>
        <fullName evidence="3">Non-reducing end beta-L-arabinofuranosidase-like GH127 catalytic domain-containing protein</fullName>
    </recommendedName>
</protein>
<dbReference type="EMBL" id="MU007070">
    <property type="protein sequence ID" value="KAF2425335.1"/>
    <property type="molecule type" value="Genomic_DNA"/>
</dbReference>
<dbReference type="PANTHER" id="PTHR31151:SF0">
    <property type="entry name" value="PROLINE-TRNA LIGASE (DUF1680)"/>
    <property type="match status" value="1"/>
</dbReference>
<feature type="region of interest" description="Disordered" evidence="1">
    <location>
        <begin position="566"/>
        <end position="590"/>
    </location>
</feature>
<evidence type="ECO:0000256" key="2">
    <source>
        <dbReference type="SAM" id="SignalP"/>
    </source>
</evidence>
<organism evidence="4 5">
    <name type="scientific">Tothia fuscella</name>
    <dbReference type="NCBI Taxonomy" id="1048955"/>
    <lineage>
        <taxon>Eukaryota</taxon>
        <taxon>Fungi</taxon>
        <taxon>Dikarya</taxon>
        <taxon>Ascomycota</taxon>
        <taxon>Pezizomycotina</taxon>
        <taxon>Dothideomycetes</taxon>
        <taxon>Pleosporomycetidae</taxon>
        <taxon>Venturiales</taxon>
        <taxon>Cylindrosympodiaceae</taxon>
        <taxon>Tothia</taxon>
    </lineage>
</organism>
<evidence type="ECO:0000313" key="5">
    <source>
        <dbReference type="Proteomes" id="UP000800235"/>
    </source>
</evidence>
<evidence type="ECO:0000256" key="1">
    <source>
        <dbReference type="SAM" id="MobiDB-lite"/>
    </source>
</evidence>
<dbReference type="Pfam" id="PF07944">
    <property type="entry name" value="Beta-AFase-like_GH127_cat"/>
    <property type="match status" value="1"/>
</dbReference>
<feature type="chain" id="PRO_5040492367" description="Non-reducing end beta-L-arabinofuranosidase-like GH127 catalytic domain-containing protein" evidence="2">
    <location>
        <begin position="21"/>
        <end position="694"/>
    </location>
</feature>
<keyword evidence="5" id="KW-1185">Reference proteome</keyword>
<feature type="signal peptide" evidence="2">
    <location>
        <begin position="1"/>
        <end position="20"/>
    </location>
</feature>
<keyword evidence="2" id="KW-0732">Signal</keyword>
<dbReference type="SUPFAM" id="SSF48208">
    <property type="entry name" value="Six-hairpin glycosidases"/>
    <property type="match status" value="1"/>
</dbReference>
<evidence type="ECO:0000259" key="3">
    <source>
        <dbReference type="Pfam" id="PF07944"/>
    </source>
</evidence>
<comment type="caution">
    <text evidence="4">The sequence shown here is derived from an EMBL/GenBank/DDBJ whole genome shotgun (WGS) entry which is preliminary data.</text>
</comment>
<dbReference type="InterPro" id="IPR012878">
    <property type="entry name" value="Beta-AFase-like_GH127_cat"/>
</dbReference>
<gene>
    <name evidence="4" type="ORF">EJ08DRAFT_672097</name>
</gene>
<dbReference type="InterPro" id="IPR008928">
    <property type="entry name" value="6-hairpin_glycosidase_sf"/>
</dbReference>
<proteinExistence type="predicted"/>
<accession>A0A9P4NKL3</accession>
<dbReference type="AlphaFoldDB" id="A0A9P4NKL3"/>
<sequence length="694" mass="77740">MNMKWIALFSVILNTIGGHAQTPPTLVPFKFQPLPLGSIKPQGWLLDQMQLMADGLAGHEHDFYRFVSDSSWLGGKAEYSKLNEGFPYWFNGIVPLAYGLDNDRLKDQVESAINKVLDLQADDGWLGPEKGNARNFWARYPLLLGMIQLVEADGEKYGKRVLSALHKFVDLQNSMLKNDYEGYLLKEGDVLSEEDHGWGRVRVADMMITLQWLLEHDPAGQETELWENLDYLRKGQIDWAEWYTEGVYIKEDLSMVNESIVKPLFPYEHGVNVGQGLKAGAVINRFTHNDSLIEMSRRAVDWTFKYHGAASGTVLADERLKGLGPYYGAELCTTVEAMYSLSYLYQTFGDSSFADRVELAAFNALPVALTPDWWAHQYVTQPNQPYAKELNDPNPFWNVNRWGVTYGLEPNFPCCTVNHPQGYPKFLSASFVKVGDNGLAHVLLSPGIVTTKLSSGNVKVSCITNYPFTSSFTYKITASAPFEFHIRIPSWGFNTATLSLNNAKTASSLSPNPQTGLHTLSLPSGSITFSMTLSPTIRIEHRANDSISIFSGPILYALSPVSHTTTTTPKPWRKEDNPNNFPTPIPPQSKDYEITPLTPWNIAIDPTTLSYHNDLQKGEELENPIWAPGKPPNWIEGWGCEIEWPLYKGVPGPVPQKSGRECTGRKKRVRLVPYGSAKIHMSELPTIELKGGEE</sequence>
<dbReference type="GO" id="GO:0005975">
    <property type="term" value="P:carbohydrate metabolic process"/>
    <property type="evidence" value="ECO:0007669"/>
    <property type="project" value="InterPro"/>
</dbReference>
<evidence type="ECO:0000313" key="4">
    <source>
        <dbReference type="EMBL" id="KAF2425335.1"/>
    </source>
</evidence>
<name>A0A9P4NKL3_9PEZI</name>
<dbReference type="OrthoDB" id="5358475at2759"/>